<organism evidence="2 3">
    <name type="scientific">Racocetra fulgida</name>
    <dbReference type="NCBI Taxonomy" id="60492"/>
    <lineage>
        <taxon>Eukaryota</taxon>
        <taxon>Fungi</taxon>
        <taxon>Fungi incertae sedis</taxon>
        <taxon>Mucoromycota</taxon>
        <taxon>Glomeromycotina</taxon>
        <taxon>Glomeromycetes</taxon>
        <taxon>Diversisporales</taxon>
        <taxon>Gigasporaceae</taxon>
        <taxon>Racocetra</taxon>
    </lineage>
</organism>
<dbReference type="Pfam" id="PF09820">
    <property type="entry name" value="AAA-ATPase_like"/>
    <property type="match status" value="1"/>
</dbReference>
<dbReference type="InterPro" id="IPR018631">
    <property type="entry name" value="AAA-ATPase-like_dom"/>
</dbReference>
<evidence type="ECO:0000259" key="1">
    <source>
        <dbReference type="Pfam" id="PF09820"/>
    </source>
</evidence>
<comment type="caution">
    <text evidence="2">The sequence shown here is derived from an EMBL/GenBank/DDBJ whole genome shotgun (WGS) entry which is preliminary data.</text>
</comment>
<name>A0A9N9D6F3_9GLOM</name>
<feature type="non-terminal residue" evidence="2">
    <location>
        <position position="1"/>
    </location>
</feature>
<evidence type="ECO:0000313" key="2">
    <source>
        <dbReference type="EMBL" id="CAG8624963.1"/>
    </source>
</evidence>
<dbReference type="OrthoDB" id="3068380at2759"/>
<proteinExistence type="predicted"/>
<reference evidence="2" key="1">
    <citation type="submission" date="2021-06" db="EMBL/GenBank/DDBJ databases">
        <authorList>
            <person name="Kallberg Y."/>
            <person name="Tangrot J."/>
            <person name="Rosling A."/>
        </authorList>
    </citation>
    <scope>NUCLEOTIDE SEQUENCE</scope>
    <source>
        <strain evidence="2">IN212</strain>
    </source>
</reference>
<sequence length="454" mass="50951">TYTYFTPKAPSNGKHEREKEVLKKLPKFLKATSVLGTRIFETESGIDKFDLSSIDISGSVSEMKTSFHDYINVVLAAFVMKYSKELGDPQIDQILNTNNATASLRKVLLLVSEHGHTLFVGVDEYDAPANNRAFTGPIIGLDEGTLKHVEKIEMFFKSSFFAVLKEGCGSICNDRGSVISKYFVTGVTPAFRNGMSPLHETEIVSGDPELHGVCGFTEEEVTTIVRHYLRTDKEETDKIINSMRKLYNGYYFVNTAYDKSDPQPPPLYNPQFVFHYIRTLESTGVVTTPNVYTAVRSTHILKSIADIGEFSADDLVQLVISGFVESDIITEFGYADLLNVGKEKSITWSLLFYMGLLTRGPEEGSLRIPNDIIKTELRLVIDGSKKYGEGRNGFVDIFIPPQVIRSVSKRTPGIILELKYITLEGLWSGETANWTKASDYDILTEFKNLLWKMQ</sequence>
<feature type="domain" description="AAA-ATPase-like" evidence="1">
    <location>
        <begin position="47"/>
        <end position="193"/>
    </location>
</feature>
<keyword evidence="3" id="KW-1185">Reference proteome</keyword>
<accession>A0A9N9D6F3</accession>
<dbReference type="EMBL" id="CAJVPZ010010952">
    <property type="protein sequence ID" value="CAG8624963.1"/>
    <property type="molecule type" value="Genomic_DNA"/>
</dbReference>
<evidence type="ECO:0000313" key="3">
    <source>
        <dbReference type="Proteomes" id="UP000789396"/>
    </source>
</evidence>
<gene>
    <name evidence="2" type="ORF">RFULGI_LOCUS7500</name>
</gene>
<protein>
    <submittedName>
        <fullName evidence="2">2382_t:CDS:1</fullName>
    </submittedName>
</protein>
<dbReference type="PANTHER" id="PTHR34825:SF1">
    <property type="entry name" value="AAA-ATPASE-LIKE DOMAIN-CONTAINING PROTEIN"/>
    <property type="match status" value="1"/>
</dbReference>
<dbReference type="Proteomes" id="UP000789396">
    <property type="component" value="Unassembled WGS sequence"/>
</dbReference>
<dbReference type="PANTHER" id="PTHR34825">
    <property type="entry name" value="CONSERVED PROTEIN, WITH A WEAK D-GALACTARATE DEHYDRATASE/ALTRONATE HYDROLASE DOMAIN"/>
    <property type="match status" value="1"/>
</dbReference>
<dbReference type="AlphaFoldDB" id="A0A9N9D6F3"/>